<sequence length="369" mass="42218">MVLSRWHGRRGNGVHRGRHFCTAGTVVSDYELPISRDIQFVVMLLSKPARTTYKSLTLSEIIAVIKEEIKLKKTGKEHEDQKIQKWTNFKQARDQKIPVSGPLIRAKAEQFASDLGKNYFKDSHGWLDGFKSENGDVDAQEANEWKTDLLEMISDRDPKNIFIVDETGLFFRCTPEKTMTFKGENCSGGKLSKDGITTLLVGANMDGSETLALLITGKSANPRGVKNVKSKPVEYEVNRKIRTTCELFKKWLVKLNTKMSKQKREVLLFIDNCMAHKSIPVLENVKVVFFPPNMTSIVQPMDQGVIKNCTHFYRQLNEKVKIDLQASRMCNRAWEIVKSETIANCFKKVGFTQRRNENNIRDQNHEDNN</sequence>
<proteinExistence type="predicted"/>
<evidence type="ECO:0000313" key="5">
    <source>
        <dbReference type="Proteomes" id="UP001159363"/>
    </source>
</evidence>
<accession>A0ABQ9GPD7</accession>
<dbReference type="InterPro" id="IPR050863">
    <property type="entry name" value="CenT-Element_Derived"/>
</dbReference>
<dbReference type="Pfam" id="PF03221">
    <property type="entry name" value="HTH_Tnp_Tc5"/>
    <property type="match status" value="1"/>
</dbReference>
<reference evidence="4 5" key="1">
    <citation type="submission" date="2023-02" db="EMBL/GenBank/DDBJ databases">
        <title>LHISI_Scaffold_Assembly.</title>
        <authorList>
            <person name="Stuart O.P."/>
            <person name="Cleave R."/>
            <person name="Magrath M.J.L."/>
            <person name="Mikheyev A.S."/>
        </authorList>
    </citation>
    <scope>NUCLEOTIDE SEQUENCE [LARGE SCALE GENOMIC DNA]</scope>
    <source>
        <strain evidence="4">Daus_M_001</strain>
        <tissue evidence="4">Leg muscle</tissue>
    </source>
</reference>
<dbReference type="SUPFAM" id="SSF46689">
    <property type="entry name" value="Homeodomain-like"/>
    <property type="match status" value="1"/>
</dbReference>
<dbReference type="Gene3D" id="1.10.10.60">
    <property type="entry name" value="Homeodomain-like"/>
    <property type="match status" value="1"/>
</dbReference>
<gene>
    <name evidence="4" type="ORF">PR048_024717</name>
</gene>
<dbReference type="EMBL" id="JARBHB010000010">
    <property type="protein sequence ID" value="KAJ8873881.1"/>
    <property type="molecule type" value="Genomic_DNA"/>
</dbReference>
<organism evidence="4 5">
    <name type="scientific">Dryococelus australis</name>
    <dbReference type="NCBI Taxonomy" id="614101"/>
    <lineage>
        <taxon>Eukaryota</taxon>
        <taxon>Metazoa</taxon>
        <taxon>Ecdysozoa</taxon>
        <taxon>Arthropoda</taxon>
        <taxon>Hexapoda</taxon>
        <taxon>Insecta</taxon>
        <taxon>Pterygota</taxon>
        <taxon>Neoptera</taxon>
        <taxon>Polyneoptera</taxon>
        <taxon>Phasmatodea</taxon>
        <taxon>Verophasmatodea</taxon>
        <taxon>Anareolatae</taxon>
        <taxon>Phasmatidae</taxon>
        <taxon>Eurycanthinae</taxon>
        <taxon>Dryococelus</taxon>
    </lineage>
</organism>
<evidence type="ECO:0000256" key="2">
    <source>
        <dbReference type="ARBA" id="ARBA00023125"/>
    </source>
</evidence>
<keyword evidence="2" id="KW-0238">DNA-binding</keyword>
<keyword evidence="5" id="KW-1185">Reference proteome</keyword>
<protein>
    <recommendedName>
        <fullName evidence="3">HTH CENPB-type domain-containing protein</fullName>
    </recommendedName>
</protein>
<dbReference type="InterPro" id="IPR009057">
    <property type="entry name" value="Homeodomain-like_sf"/>
</dbReference>
<dbReference type="PANTHER" id="PTHR19303:SF73">
    <property type="entry name" value="PROTEIN PDC2"/>
    <property type="match status" value="1"/>
</dbReference>
<evidence type="ECO:0000313" key="4">
    <source>
        <dbReference type="EMBL" id="KAJ8873881.1"/>
    </source>
</evidence>
<evidence type="ECO:0000256" key="1">
    <source>
        <dbReference type="ARBA" id="ARBA00004123"/>
    </source>
</evidence>
<dbReference type="Pfam" id="PF03184">
    <property type="entry name" value="DDE_1"/>
    <property type="match status" value="1"/>
</dbReference>
<dbReference type="InterPro" id="IPR004875">
    <property type="entry name" value="DDE_SF_endonuclease_dom"/>
</dbReference>
<comment type="caution">
    <text evidence="4">The sequence shown here is derived from an EMBL/GenBank/DDBJ whole genome shotgun (WGS) entry which is preliminary data.</text>
</comment>
<comment type="subcellular location">
    <subcellularLocation>
        <location evidence="1">Nucleus</location>
    </subcellularLocation>
</comment>
<dbReference type="PROSITE" id="PS51253">
    <property type="entry name" value="HTH_CENPB"/>
    <property type="match status" value="1"/>
</dbReference>
<name>A0ABQ9GPD7_9NEOP</name>
<feature type="domain" description="HTH CENPB-type" evidence="3">
    <location>
        <begin position="67"/>
        <end position="140"/>
    </location>
</feature>
<dbReference type="Proteomes" id="UP001159363">
    <property type="component" value="Chromosome 9"/>
</dbReference>
<dbReference type="PANTHER" id="PTHR19303">
    <property type="entry name" value="TRANSPOSON"/>
    <property type="match status" value="1"/>
</dbReference>
<evidence type="ECO:0000259" key="3">
    <source>
        <dbReference type="PROSITE" id="PS51253"/>
    </source>
</evidence>
<dbReference type="InterPro" id="IPR006600">
    <property type="entry name" value="HTH_CenpB_DNA-bd_dom"/>
</dbReference>